<keyword evidence="3" id="KW-1185">Reference proteome</keyword>
<accession>A0A0P7B9C8</accession>
<organism evidence="2 3">
    <name type="scientific">Neonectria ditissima</name>
    <dbReference type="NCBI Taxonomy" id="78410"/>
    <lineage>
        <taxon>Eukaryota</taxon>
        <taxon>Fungi</taxon>
        <taxon>Dikarya</taxon>
        <taxon>Ascomycota</taxon>
        <taxon>Pezizomycotina</taxon>
        <taxon>Sordariomycetes</taxon>
        <taxon>Hypocreomycetidae</taxon>
        <taxon>Hypocreales</taxon>
        <taxon>Nectriaceae</taxon>
        <taxon>Neonectria</taxon>
    </lineage>
</organism>
<feature type="region of interest" description="Disordered" evidence="1">
    <location>
        <begin position="1"/>
        <end position="24"/>
    </location>
</feature>
<evidence type="ECO:0000256" key="1">
    <source>
        <dbReference type="SAM" id="MobiDB-lite"/>
    </source>
</evidence>
<proteinExistence type="predicted"/>
<sequence length="275" mass="28278">MPYEQCAGSNEVDSGPQKTTEQSVGIRRWVRGSHQGNKAAAACHLDDASRATCGGRRPKTTGSSQQPDCKGLQGSALFQPYESTRVGCISSPGDGPGPRHLPLGRPLTNLPFGFPLRLQPRLSSLPGAPARQTCPGSSQPAADLQAPGSLPGGGAGVAWASAPSTPMAALAVSQRWGTETRLAPVPTHDPISARGSRIPRVGDAVTPLGPASSSQTPSTGLAGCCCSPRASPPPKSWSARRRDPGTACLIVTVVRRRVLCALCHGCLTDGAGSRP</sequence>
<evidence type="ECO:0000313" key="2">
    <source>
        <dbReference type="EMBL" id="KPM37066.1"/>
    </source>
</evidence>
<feature type="compositionally biased region" description="Polar residues" evidence="1">
    <location>
        <begin position="7"/>
        <end position="23"/>
    </location>
</feature>
<evidence type="ECO:0000313" key="3">
    <source>
        <dbReference type="Proteomes" id="UP000050424"/>
    </source>
</evidence>
<dbReference type="EMBL" id="LKCW01000178">
    <property type="protein sequence ID" value="KPM37066.1"/>
    <property type="molecule type" value="Genomic_DNA"/>
</dbReference>
<protein>
    <submittedName>
        <fullName evidence="2">Uncharacterized protein</fullName>
    </submittedName>
</protein>
<dbReference type="Proteomes" id="UP000050424">
    <property type="component" value="Unassembled WGS sequence"/>
</dbReference>
<gene>
    <name evidence="2" type="ORF">AK830_g9498</name>
</gene>
<reference evidence="2 3" key="1">
    <citation type="submission" date="2015-09" db="EMBL/GenBank/DDBJ databases">
        <title>Draft genome of a European isolate of the apple canker pathogen Neonectria ditissima.</title>
        <authorList>
            <person name="Gomez-Cortecero A."/>
            <person name="Harrison R.J."/>
            <person name="Armitage A.D."/>
        </authorList>
    </citation>
    <scope>NUCLEOTIDE SEQUENCE [LARGE SCALE GENOMIC DNA]</scope>
    <source>
        <strain evidence="2 3">R09/05</strain>
    </source>
</reference>
<feature type="region of interest" description="Disordered" evidence="1">
    <location>
        <begin position="125"/>
        <end position="144"/>
    </location>
</feature>
<comment type="caution">
    <text evidence="2">The sequence shown here is derived from an EMBL/GenBank/DDBJ whole genome shotgun (WGS) entry which is preliminary data.</text>
</comment>
<dbReference type="AlphaFoldDB" id="A0A0P7B9C8"/>
<name>A0A0P7B9C8_9HYPO</name>